<feature type="domain" description="Histidine kinase/HSP90-like ATPase" evidence="5">
    <location>
        <begin position="212"/>
        <end position="372"/>
    </location>
</feature>
<keyword evidence="4" id="KW-0143">Chaperone</keyword>
<dbReference type="GO" id="GO:0005524">
    <property type="term" value="F:ATP binding"/>
    <property type="evidence" value="ECO:0007669"/>
    <property type="project" value="UniProtKB-KW"/>
</dbReference>
<dbReference type="SUPFAM" id="SSF55874">
    <property type="entry name" value="ATPase domain of HSP90 chaperone/DNA topoisomerase II/histidine kinase"/>
    <property type="match status" value="1"/>
</dbReference>
<dbReference type="Gene3D" id="3.30.565.10">
    <property type="entry name" value="Histidine kinase-like ATPase, C-terminal domain"/>
    <property type="match status" value="1"/>
</dbReference>
<reference evidence="7" key="1">
    <citation type="journal article" date="2019" name="Int. J. Syst. Evol. Microbiol.">
        <title>The Global Catalogue of Microorganisms (GCM) 10K type strain sequencing project: providing services to taxonomists for standard genome sequencing and annotation.</title>
        <authorList>
            <consortium name="The Broad Institute Genomics Platform"/>
            <consortium name="The Broad Institute Genome Sequencing Center for Infectious Disease"/>
            <person name="Wu L."/>
            <person name="Ma J."/>
        </authorList>
    </citation>
    <scope>NUCLEOTIDE SEQUENCE [LARGE SCALE GENOMIC DNA]</scope>
    <source>
        <strain evidence="7">JCM 31486</strain>
    </source>
</reference>
<dbReference type="Pfam" id="PF13589">
    <property type="entry name" value="HATPase_c_3"/>
    <property type="match status" value="1"/>
</dbReference>
<evidence type="ECO:0000259" key="5">
    <source>
        <dbReference type="SMART" id="SM00387"/>
    </source>
</evidence>
<keyword evidence="3 6" id="KW-0067">ATP-binding</keyword>
<dbReference type="EMBL" id="JBHTIS010000196">
    <property type="protein sequence ID" value="MFD1045064.1"/>
    <property type="molecule type" value="Genomic_DNA"/>
</dbReference>
<dbReference type="InterPro" id="IPR056471">
    <property type="entry name" value="HD-CE"/>
</dbReference>
<comment type="caution">
    <text evidence="6">The sequence shown here is derived from an EMBL/GenBank/DDBJ whole genome shotgun (WGS) entry which is preliminary data.</text>
</comment>
<dbReference type="SMART" id="SM00387">
    <property type="entry name" value="HATPase_c"/>
    <property type="match status" value="1"/>
</dbReference>
<evidence type="ECO:0000256" key="1">
    <source>
        <dbReference type="ARBA" id="ARBA00008239"/>
    </source>
</evidence>
<evidence type="ECO:0000256" key="4">
    <source>
        <dbReference type="ARBA" id="ARBA00023186"/>
    </source>
</evidence>
<dbReference type="InterPro" id="IPR003594">
    <property type="entry name" value="HATPase_dom"/>
</dbReference>
<dbReference type="PANTHER" id="PTHR11528">
    <property type="entry name" value="HEAT SHOCK PROTEIN 90 FAMILY MEMBER"/>
    <property type="match status" value="1"/>
</dbReference>
<proteinExistence type="inferred from homology"/>
<protein>
    <submittedName>
        <fullName evidence="6">ATP-binding protein</fullName>
    </submittedName>
</protein>
<evidence type="ECO:0000256" key="2">
    <source>
        <dbReference type="ARBA" id="ARBA00022741"/>
    </source>
</evidence>
<evidence type="ECO:0000256" key="3">
    <source>
        <dbReference type="ARBA" id="ARBA00022840"/>
    </source>
</evidence>
<keyword evidence="2" id="KW-0547">Nucleotide-binding</keyword>
<dbReference type="Proteomes" id="UP001597045">
    <property type="component" value="Unassembled WGS sequence"/>
</dbReference>
<dbReference type="Pfam" id="PF24391">
    <property type="entry name" value="HD-CE"/>
    <property type="match status" value="1"/>
</dbReference>
<name>A0ABW3M633_9PSEU</name>
<accession>A0ABW3M633</accession>
<sequence length="745" mass="84243">MANAFKTSGGEPFYLLQDTSLRQTFGSLIGRIAHSHWFDVSELREFEQPQGSCVDHPSTWEVDPLKIACVLRLADAVHIDHRRAPTYLHAFRKPTGVSRDHWYFQERLTRPRVAGDRLEFTATRPFGREEAAAWWLAYETITTIDNELRRVDALCADLGRPRFAVRSVAGADSPERLALYIRTDRWEPLDARLRVTDPTQLIANLGGKDLYGNEPEVAVRELIANASDATKARRTHEGASSAVTIRLWHETDNWWLEVEDYGIGMSPETMVTALTDFGHSRWQAADMQADFPGLLAKGFQPTGRFGIGFFAVFMVADEVAVRSLAYDEAPRSTHVLEFTNGVGSRPLLRQADLHERLRNSGTVVRLKLRHDPRSVEGMFKTTNKSLSHTDLLHSRLINMCALAEVDIRAQGPDDPQPVMIIQADDWTRISYAELFRRVYRRDEASYLDRIIYEGYEKLFAEQAEDLYDDSGRIVGRAMLATGYEAVHPDLRWMRLPRAQIYIGGLKADRFDYCMGAFIGLLLTADRLRSFPSASIEEFQRWLESQGATIQKNLQLPRIDLRFIGDLLRQFDAQGLTLACAISSQGLINHAQLREWATRRDTVLLVSNSSILWRERQAQPPQFYTFDGVDASILDDMLLVSLNPGWEFPEEIRPAPRDERFADAVDSSSDWNPRAWWYDTGNFGSVGLVVRTVADVWGMDVVTAVNTMETLILQAAGDSRPTIPTNDGAGVRVTAIRMRRPAGPTP</sequence>
<organism evidence="6 7">
    <name type="scientific">Kibdelosporangium lantanae</name>
    <dbReference type="NCBI Taxonomy" id="1497396"/>
    <lineage>
        <taxon>Bacteria</taxon>
        <taxon>Bacillati</taxon>
        <taxon>Actinomycetota</taxon>
        <taxon>Actinomycetes</taxon>
        <taxon>Pseudonocardiales</taxon>
        <taxon>Pseudonocardiaceae</taxon>
        <taxon>Kibdelosporangium</taxon>
    </lineage>
</organism>
<dbReference type="InterPro" id="IPR020575">
    <property type="entry name" value="Hsp90_N"/>
</dbReference>
<evidence type="ECO:0000313" key="7">
    <source>
        <dbReference type="Proteomes" id="UP001597045"/>
    </source>
</evidence>
<dbReference type="PRINTS" id="PR00775">
    <property type="entry name" value="HEATSHOCK90"/>
</dbReference>
<keyword evidence="7" id="KW-1185">Reference proteome</keyword>
<evidence type="ECO:0000313" key="6">
    <source>
        <dbReference type="EMBL" id="MFD1045064.1"/>
    </source>
</evidence>
<gene>
    <name evidence="6" type="ORF">ACFQ1S_05390</name>
</gene>
<dbReference type="InterPro" id="IPR036890">
    <property type="entry name" value="HATPase_C_sf"/>
</dbReference>
<comment type="similarity">
    <text evidence="1">Belongs to the heat shock protein 90 family.</text>
</comment>
<dbReference type="InterPro" id="IPR001404">
    <property type="entry name" value="Hsp90_fam"/>
</dbReference>